<dbReference type="Proteomes" id="UP000033612">
    <property type="component" value="Unassembled WGS sequence"/>
</dbReference>
<dbReference type="AlphaFoldDB" id="A0A0F4LLE7"/>
<organism evidence="1 2">
    <name type="scientific">Lactobacillus kimbladii</name>
    <dbReference type="NCBI Taxonomy" id="1218506"/>
    <lineage>
        <taxon>Bacteria</taxon>
        <taxon>Bacillati</taxon>
        <taxon>Bacillota</taxon>
        <taxon>Bacilli</taxon>
        <taxon>Lactobacillales</taxon>
        <taxon>Lactobacillaceae</taxon>
        <taxon>Lactobacillus</taxon>
    </lineage>
</organism>
<gene>
    <name evidence="1" type="ORF">JF75_05540</name>
</gene>
<dbReference type="STRING" id="1218506.JF75_05540"/>
<dbReference type="RefSeq" id="WP_046331754.1">
    <property type="nucleotide sequence ID" value="NZ_KQ034007.1"/>
</dbReference>
<reference evidence="1 2" key="1">
    <citation type="submission" date="2015-01" db="EMBL/GenBank/DDBJ databases">
        <title>Comparative genomics of the lactic acid bacteria isolated from the honey bee gut.</title>
        <authorList>
            <person name="Ellegaard K.M."/>
            <person name="Tamarit D."/>
            <person name="Javelind E."/>
            <person name="Olofsson T."/>
            <person name="Andersson S.G."/>
            <person name="Vasquez A."/>
        </authorList>
    </citation>
    <scope>NUCLEOTIDE SEQUENCE [LARGE SCALE GENOMIC DNA]</scope>
    <source>
        <strain evidence="1 2">Hma2</strain>
    </source>
</reference>
<dbReference type="OrthoDB" id="9929258at2"/>
<comment type="caution">
    <text evidence="1">The sequence shown here is derived from an EMBL/GenBank/DDBJ whole genome shotgun (WGS) entry which is preliminary data.</text>
</comment>
<evidence type="ECO:0000313" key="1">
    <source>
        <dbReference type="EMBL" id="KJY59094.1"/>
    </source>
</evidence>
<proteinExistence type="predicted"/>
<dbReference type="EMBL" id="JXLH01000009">
    <property type="protein sequence ID" value="KJY59094.1"/>
    <property type="molecule type" value="Genomic_DNA"/>
</dbReference>
<keyword evidence="2" id="KW-1185">Reference proteome</keyword>
<evidence type="ECO:0000313" key="2">
    <source>
        <dbReference type="Proteomes" id="UP000033612"/>
    </source>
</evidence>
<protein>
    <submittedName>
        <fullName evidence="1">Uncharacterized protein</fullName>
    </submittedName>
</protein>
<dbReference type="PATRIC" id="fig|1218506.3.peg.602"/>
<dbReference type="HOGENOM" id="CLU_2000970_0_0_9"/>
<accession>A0A0F4LLE7</accession>
<name>A0A0F4LLE7_9LACO</name>
<sequence>MPQEKNRLLEKHIRIKEDDWRLIEKIQREDPKISSIGDVIHVAISNYQKTKHDELILERLEQILLRLSATDKDVELGNEMIGELCYIKDLNYIRHGVSKNLEETAMNLVDKKIKNAQERKAYRK</sequence>